<feature type="compositionally biased region" description="Pro residues" evidence="1">
    <location>
        <begin position="14"/>
        <end position="24"/>
    </location>
</feature>
<dbReference type="AlphaFoldDB" id="A0A8T0QA52"/>
<organism evidence="2 3">
    <name type="scientific">Panicum virgatum</name>
    <name type="common">Blackwell switchgrass</name>
    <dbReference type="NCBI Taxonomy" id="38727"/>
    <lineage>
        <taxon>Eukaryota</taxon>
        <taxon>Viridiplantae</taxon>
        <taxon>Streptophyta</taxon>
        <taxon>Embryophyta</taxon>
        <taxon>Tracheophyta</taxon>
        <taxon>Spermatophyta</taxon>
        <taxon>Magnoliopsida</taxon>
        <taxon>Liliopsida</taxon>
        <taxon>Poales</taxon>
        <taxon>Poaceae</taxon>
        <taxon>PACMAD clade</taxon>
        <taxon>Panicoideae</taxon>
        <taxon>Panicodae</taxon>
        <taxon>Paniceae</taxon>
        <taxon>Panicinae</taxon>
        <taxon>Panicum</taxon>
        <taxon>Panicum sect. Hiantes</taxon>
    </lineage>
</organism>
<protein>
    <submittedName>
        <fullName evidence="2">Uncharacterized protein</fullName>
    </submittedName>
</protein>
<proteinExistence type="predicted"/>
<comment type="caution">
    <text evidence="2">The sequence shown here is derived from an EMBL/GenBank/DDBJ whole genome shotgun (WGS) entry which is preliminary data.</text>
</comment>
<dbReference type="EMBL" id="CM029049">
    <property type="protein sequence ID" value="KAG2571751.1"/>
    <property type="molecule type" value="Genomic_DNA"/>
</dbReference>
<feature type="region of interest" description="Disordered" evidence="1">
    <location>
        <begin position="75"/>
        <end position="96"/>
    </location>
</feature>
<keyword evidence="3" id="KW-1185">Reference proteome</keyword>
<reference evidence="2" key="1">
    <citation type="submission" date="2020-05" db="EMBL/GenBank/DDBJ databases">
        <title>WGS assembly of Panicum virgatum.</title>
        <authorList>
            <person name="Lovell J.T."/>
            <person name="Jenkins J."/>
            <person name="Shu S."/>
            <person name="Juenger T.E."/>
            <person name="Schmutz J."/>
        </authorList>
    </citation>
    <scope>NUCLEOTIDE SEQUENCE</scope>
    <source>
        <strain evidence="2">AP13</strain>
    </source>
</reference>
<feature type="region of interest" description="Disordered" evidence="1">
    <location>
        <begin position="1"/>
        <end position="60"/>
    </location>
</feature>
<evidence type="ECO:0000313" key="2">
    <source>
        <dbReference type="EMBL" id="KAG2571751.1"/>
    </source>
</evidence>
<sequence length="128" mass="14065">PLVSFSRSPRRPRPPTPRAPPPSAPRAGCRNPRSPASRHRLPPAWPRLPPSPPPPASGRLGLWASTRLPCPAGRCARARGRGKRQTRCAGTSRRPAHLHGRTAVTCSPNQHWQYCSLVSGEYFLFPET</sequence>
<evidence type="ECO:0000313" key="3">
    <source>
        <dbReference type="Proteomes" id="UP000823388"/>
    </source>
</evidence>
<accession>A0A8T0QA52</accession>
<feature type="non-terminal residue" evidence="2">
    <location>
        <position position="1"/>
    </location>
</feature>
<feature type="compositionally biased region" description="Pro residues" evidence="1">
    <location>
        <begin position="43"/>
        <end position="56"/>
    </location>
</feature>
<name>A0A8T0QA52_PANVG</name>
<dbReference type="Proteomes" id="UP000823388">
    <property type="component" value="Chromosome 7K"/>
</dbReference>
<gene>
    <name evidence="2" type="ORF">PVAP13_7KG119330</name>
</gene>
<evidence type="ECO:0000256" key="1">
    <source>
        <dbReference type="SAM" id="MobiDB-lite"/>
    </source>
</evidence>
<feature type="compositionally biased region" description="Basic residues" evidence="1">
    <location>
        <begin position="76"/>
        <end position="86"/>
    </location>
</feature>